<feature type="domain" description="EF-hand" evidence="7">
    <location>
        <begin position="42"/>
        <end position="77"/>
    </location>
</feature>
<evidence type="ECO:0000256" key="6">
    <source>
        <dbReference type="SAM" id="MobiDB-lite"/>
    </source>
</evidence>
<dbReference type="PANTHER" id="PTHR23048">
    <property type="entry name" value="MYOSIN LIGHT CHAIN 1, 3"/>
    <property type="match status" value="1"/>
</dbReference>
<evidence type="ECO:0000256" key="2">
    <source>
        <dbReference type="ARBA" id="ARBA00022723"/>
    </source>
</evidence>
<accession>A0A813GL93</accession>
<feature type="domain" description="EF-hand" evidence="7">
    <location>
        <begin position="271"/>
        <end position="306"/>
    </location>
</feature>
<dbReference type="FunFam" id="1.10.238.10:FF:000003">
    <property type="entry name" value="Calmodulin A"/>
    <property type="match status" value="1"/>
</dbReference>
<evidence type="ECO:0000256" key="5">
    <source>
        <dbReference type="ARBA" id="ARBA00022990"/>
    </source>
</evidence>
<feature type="region of interest" description="Disordered" evidence="6">
    <location>
        <begin position="1"/>
        <end position="22"/>
    </location>
</feature>
<evidence type="ECO:0000256" key="1">
    <source>
        <dbReference type="ARBA" id="ARBA00020786"/>
    </source>
</evidence>
<dbReference type="GO" id="GO:0005509">
    <property type="term" value="F:calcium ion binding"/>
    <property type="evidence" value="ECO:0007669"/>
    <property type="project" value="InterPro"/>
</dbReference>
<gene>
    <name evidence="8" type="ORF">PGLA1383_LOCUS44534</name>
</gene>
<keyword evidence="3" id="KW-0677">Repeat</keyword>
<evidence type="ECO:0000256" key="3">
    <source>
        <dbReference type="ARBA" id="ARBA00022737"/>
    </source>
</evidence>
<feature type="domain" description="EF-hand" evidence="7">
    <location>
        <begin position="78"/>
        <end position="113"/>
    </location>
</feature>
<comment type="caution">
    <text evidence="8">The sequence shown here is derived from an EMBL/GenBank/DDBJ whole genome shotgun (WGS) entry which is preliminary data.</text>
</comment>
<dbReference type="PANTHER" id="PTHR23048:SF0">
    <property type="entry name" value="CALMODULIN LIKE 3"/>
    <property type="match status" value="1"/>
</dbReference>
<dbReference type="OrthoDB" id="186625at2759"/>
<sequence length="504" mass="57180">MEAAKAKKDAKRKREGMAVDEEQSTGMTFREFLVWARRLREAEVSEYRREFELADADNSGQLQADEMTVILKRLGYTPLKVTINHLMETYDTNQDGNLDFDDFITMMEIFRRADGFTRDEVATFAKTFKSFDPHGHGEVGVLEIAEMMRFMGLSAELEQAESFVKAVDFNDNNSCDFREFLRLMRLYREEELAKWRKIFNSYAGPDGIPATEVHDALDFMGVTLTRKKMAMFLAGAGDAAFIDFDAFVGITDGCRKLQVKRMQKQAGFADEEIDTFRESFDEYDKDKSGLIDNKEMFTLVQDLGLAMRTVEDQKLLLALMDEARVAAIKGGVTEEEIGPQGLNTLSFWTFVHLLRGMQTHMDKKKVRSFTGEAGHSFNNAEIKELGEVFAQWMDRSRSVRIPDADDSDASEDWESAPPPELKEGILPFKSLWGLYRQMGVNLTPAHREQLKGKIAMSFCNTSAGDNGVDFNGFLGVMTWMLDSNFANIKEASDMMVAFLTPSNE</sequence>
<keyword evidence="9" id="KW-1185">Reference proteome</keyword>
<dbReference type="InterPro" id="IPR050230">
    <property type="entry name" value="CALM/Myosin/TropC-like"/>
</dbReference>
<dbReference type="SUPFAM" id="SSF47473">
    <property type="entry name" value="EF-hand"/>
    <property type="match status" value="2"/>
</dbReference>
<dbReference type="Pfam" id="PF13202">
    <property type="entry name" value="EF-hand_5"/>
    <property type="match status" value="1"/>
</dbReference>
<dbReference type="GO" id="GO:0016460">
    <property type="term" value="C:myosin II complex"/>
    <property type="evidence" value="ECO:0007669"/>
    <property type="project" value="TreeGrafter"/>
</dbReference>
<dbReference type="InterPro" id="IPR011992">
    <property type="entry name" value="EF-hand-dom_pair"/>
</dbReference>
<keyword evidence="5" id="KW-0007">Acetylation</keyword>
<protein>
    <recommendedName>
        <fullName evidence="1">Calmodulin</fullName>
    </recommendedName>
</protein>
<dbReference type="EMBL" id="CAJNNV010029272">
    <property type="protein sequence ID" value="CAE8627819.1"/>
    <property type="molecule type" value="Genomic_DNA"/>
</dbReference>
<evidence type="ECO:0000256" key="4">
    <source>
        <dbReference type="ARBA" id="ARBA00022837"/>
    </source>
</evidence>
<keyword evidence="4" id="KW-0106">Calcium</keyword>
<dbReference type="Pfam" id="PF13499">
    <property type="entry name" value="EF-hand_7"/>
    <property type="match status" value="1"/>
</dbReference>
<dbReference type="PROSITE" id="PS50222">
    <property type="entry name" value="EF_HAND_2"/>
    <property type="match status" value="4"/>
</dbReference>
<dbReference type="Gene3D" id="1.10.238.10">
    <property type="entry name" value="EF-hand"/>
    <property type="match status" value="3"/>
</dbReference>
<organism evidence="8 9">
    <name type="scientific">Polarella glacialis</name>
    <name type="common">Dinoflagellate</name>
    <dbReference type="NCBI Taxonomy" id="89957"/>
    <lineage>
        <taxon>Eukaryota</taxon>
        <taxon>Sar</taxon>
        <taxon>Alveolata</taxon>
        <taxon>Dinophyceae</taxon>
        <taxon>Suessiales</taxon>
        <taxon>Suessiaceae</taxon>
        <taxon>Polarella</taxon>
    </lineage>
</organism>
<dbReference type="Proteomes" id="UP000654075">
    <property type="component" value="Unassembled WGS sequence"/>
</dbReference>
<feature type="domain" description="EF-hand" evidence="7">
    <location>
        <begin position="119"/>
        <end position="154"/>
    </location>
</feature>
<evidence type="ECO:0000259" key="7">
    <source>
        <dbReference type="PROSITE" id="PS50222"/>
    </source>
</evidence>
<reference evidence="8" key="1">
    <citation type="submission" date="2021-02" db="EMBL/GenBank/DDBJ databases">
        <authorList>
            <person name="Dougan E. K."/>
            <person name="Rhodes N."/>
            <person name="Thang M."/>
            <person name="Chan C."/>
        </authorList>
    </citation>
    <scope>NUCLEOTIDE SEQUENCE</scope>
</reference>
<dbReference type="InterPro" id="IPR002048">
    <property type="entry name" value="EF_hand_dom"/>
</dbReference>
<dbReference type="InterPro" id="IPR018247">
    <property type="entry name" value="EF_Hand_1_Ca_BS"/>
</dbReference>
<name>A0A813GL93_POLGL</name>
<dbReference type="PROSITE" id="PS00018">
    <property type="entry name" value="EF_HAND_1"/>
    <property type="match status" value="4"/>
</dbReference>
<evidence type="ECO:0000313" key="8">
    <source>
        <dbReference type="EMBL" id="CAE8627819.1"/>
    </source>
</evidence>
<dbReference type="SMART" id="SM00054">
    <property type="entry name" value="EFh"/>
    <property type="match status" value="5"/>
</dbReference>
<dbReference type="AlphaFoldDB" id="A0A813GL93"/>
<evidence type="ECO:0000313" key="9">
    <source>
        <dbReference type="Proteomes" id="UP000654075"/>
    </source>
</evidence>
<proteinExistence type="predicted"/>
<keyword evidence="2" id="KW-0479">Metal-binding</keyword>